<keyword evidence="4" id="KW-0560">Oxidoreductase</keyword>
<dbReference type="PROSITE" id="PS51387">
    <property type="entry name" value="FAD_PCMH"/>
    <property type="match status" value="1"/>
</dbReference>
<dbReference type="AlphaFoldDB" id="A0A022VTQ5"/>
<dbReference type="Gene3D" id="3.40.462.20">
    <property type="match status" value="1"/>
</dbReference>
<dbReference type="PANTHER" id="PTHR42973">
    <property type="entry name" value="BINDING OXIDOREDUCTASE, PUTATIVE (AFU_ORTHOLOGUE AFUA_1G17690)-RELATED"/>
    <property type="match status" value="1"/>
</dbReference>
<dbReference type="Pfam" id="PF01565">
    <property type="entry name" value="FAD_binding_4"/>
    <property type="match status" value="1"/>
</dbReference>
<organism evidence="6">
    <name type="scientific">Trichophyton rubrum CBS 288.86</name>
    <dbReference type="NCBI Taxonomy" id="1215330"/>
    <lineage>
        <taxon>Eukaryota</taxon>
        <taxon>Fungi</taxon>
        <taxon>Dikarya</taxon>
        <taxon>Ascomycota</taxon>
        <taxon>Pezizomycotina</taxon>
        <taxon>Eurotiomycetes</taxon>
        <taxon>Eurotiomycetidae</taxon>
        <taxon>Onygenales</taxon>
        <taxon>Arthrodermataceae</taxon>
        <taxon>Trichophyton</taxon>
    </lineage>
</organism>
<dbReference type="InterPro" id="IPR016166">
    <property type="entry name" value="FAD-bd_PCMH"/>
</dbReference>
<dbReference type="InterPro" id="IPR016169">
    <property type="entry name" value="FAD-bd_PCMH_sub2"/>
</dbReference>
<keyword evidence="3" id="KW-0274">FAD</keyword>
<feature type="domain" description="FAD-binding PCMH-type" evidence="5">
    <location>
        <begin position="43"/>
        <end position="214"/>
    </location>
</feature>
<name>A0A022VTQ5_TRIRU</name>
<evidence type="ECO:0000256" key="3">
    <source>
        <dbReference type="ARBA" id="ARBA00022827"/>
    </source>
</evidence>
<dbReference type="Gene3D" id="3.30.465.10">
    <property type="match status" value="1"/>
</dbReference>
<protein>
    <recommendedName>
        <fullName evidence="5">FAD-binding PCMH-type domain-containing protein</fullName>
    </recommendedName>
</protein>
<dbReference type="InterPro" id="IPR006094">
    <property type="entry name" value="Oxid_FAD_bind_N"/>
</dbReference>
<evidence type="ECO:0000256" key="2">
    <source>
        <dbReference type="ARBA" id="ARBA00022630"/>
    </source>
</evidence>
<dbReference type="Gene3D" id="3.30.43.10">
    <property type="entry name" value="Uridine Diphospho-n-acetylenolpyruvylglucosamine Reductase, domain 2"/>
    <property type="match status" value="1"/>
</dbReference>
<dbReference type="EMBL" id="KK207900">
    <property type="protein sequence ID" value="EZF49622.1"/>
    <property type="molecule type" value="Genomic_DNA"/>
</dbReference>
<dbReference type="InterPro" id="IPR050416">
    <property type="entry name" value="FAD-linked_Oxidoreductase"/>
</dbReference>
<keyword evidence="2" id="KW-0285">Flavoprotein</keyword>
<dbReference type="GO" id="GO:0071949">
    <property type="term" value="F:FAD binding"/>
    <property type="evidence" value="ECO:0007669"/>
    <property type="project" value="InterPro"/>
</dbReference>
<reference evidence="6" key="1">
    <citation type="submission" date="2014-02" db="EMBL/GenBank/DDBJ databases">
        <title>The Genome Sequence of Trichophyton rubrum (morphotype fischeri) CBS 288.86.</title>
        <authorList>
            <consortium name="The Broad Institute Genomics Platform"/>
            <person name="Cuomo C.A."/>
            <person name="White T.C."/>
            <person name="Graser Y."/>
            <person name="Martinez-Rossi N."/>
            <person name="Heitman J."/>
            <person name="Young S.K."/>
            <person name="Zeng Q."/>
            <person name="Gargeya S."/>
            <person name="Abouelleil A."/>
            <person name="Alvarado L."/>
            <person name="Chapman S.B."/>
            <person name="Gainer-Dewar J."/>
            <person name="Goldberg J."/>
            <person name="Griggs A."/>
            <person name="Gujja S."/>
            <person name="Hansen M."/>
            <person name="Howarth C."/>
            <person name="Imamovic A."/>
            <person name="Larimer J."/>
            <person name="Martinez D."/>
            <person name="Murphy C."/>
            <person name="Pearson M.D."/>
            <person name="Persinoti G."/>
            <person name="Poon T."/>
            <person name="Priest M."/>
            <person name="Roberts A.D."/>
            <person name="Saif S."/>
            <person name="Shea T.D."/>
            <person name="Sykes S.N."/>
            <person name="Wortman J."/>
            <person name="Nusbaum C."/>
            <person name="Birren B."/>
        </authorList>
    </citation>
    <scope>NUCLEOTIDE SEQUENCE [LARGE SCALE GENOMIC DNA]</scope>
    <source>
        <strain evidence="6">CBS 288.86</strain>
    </source>
</reference>
<proteinExistence type="inferred from homology"/>
<sequence length="474" mass="51177">MSLPKNPISAELITILKSQVKSSEILTPSSAGYAEAIARWSDAAVKPAGAVLLAANVEDVSAAVKLAQQHKLDLAVKGGGHSVSGTSSSDDGLVIDLSRMRHVDVDAERKTITAQGGCLWVDVDEAGGQHGLATVGGTVNHTGIGGLTLGGGYGWLSSKYGLVIDNVLSVTMVLADGRIVKTSATEEPDLFWAVRGAGHNFGVAVEFVYQAYEQVDPVFSGFLIFQQEKLEAIIDTLNRGMQHPQLDSSTMCILGTHPGTAEPMVATCIFHRGTEKEGREAFKDLYALGPVMDGAKMIPYSTVNAQVNEMATHGARRNIQGLCFSPPLRPAFARSVMNKYAEKIAADSDMIGTAVIFEYFDMRKCTEVPIESTSCANRGPTLNGLLTSRWNNKNNDSANRQWGRDMQKMFVKEMEQSTSAISTNEVPQYINYSESSDTSFQKMHGIHAARLQKLKGKYDPTGMFGKMCPIMPAN</sequence>
<evidence type="ECO:0000256" key="4">
    <source>
        <dbReference type="ARBA" id="ARBA00023002"/>
    </source>
</evidence>
<dbReference type="Proteomes" id="UP000023758">
    <property type="component" value="Unassembled WGS sequence"/>
</dbReference>
<evidence type="ECO:0000313" key="6">
    <source>
        <dbReference type="EMBL" id="EZF49622.1"/>
    </source>
</evidence>
<dbReference type="PANTHER" id="PTHR42973:SF52">
    <property type="entry name" value="FAD BINDING DOMAIN PROTEIN (AFU_ORTHOLOGUE AFUA_2G00730)"/>
    <property type="match status" value="1"/>
</dbReference>
<comment type="similarity">
    <text evidence="1">Belongs to the oxygen-dependent FAD-linked oxidoreductase family.</text>
</comment>
<dbReference type="HOGENOM" id="CLU_018354_10_0_1"/>
<dbReference type="OrthoDB" id="415825at2759"/>
<gene>
    <name evidence="6" type="ORF">H103_06831</name>
</gene>
<dbReference type="SUPFAM" id="SSF56176">
    <property type="entry name" value="FAD-binding/transporter-associated domain-like"/>
    <property type="match status" value="1"/>
</dbReference>
<accession>A0A022VTQ5</accession>
<evidence type="ECO:0000256" key="1">
    <source>
        <dbReference type="ARBA" id="ARBA00005466"/>
    </source>
</evidence>
<dbReference type="InterPro" id="IPR016167">
    <property type="entry name" value="FAD-bd_PCMH_sub1"/>
</dbReference>
<evidence type="ECO:0000259" key="5">
    <source>
        <dbReference type="PROSITE" id="PS51387"/>
    </source>
</evidence>
<dbReference type="GO" id="GO:0016491">
    <property type="term" value="F:oxidoreductase activity"/>
    <property type="evidence" value="ECO:0007669"/>
    <property type="project" value="UniProtKB-KW"/>
</dbReference>
<dbReference type="InterPro" id="IPR036318">
    <property type="entry name" value="FAD-bd_PCMH-like_sf"/>
</dbReference>